<sequence length="197" mass="22132">MVLFANHITSLLHHKNFCELSHLEKEEKKRGDLSRSKIMARLWFLAFVVLSCAFATVVLTKPTFTVVGKVYCDTCRIGFETKATQYMEGAKVKLECRHFLGGKVEHTVPGVTDKNGAYIIELADNHENEICEVVLVESSMKDCAELVPGRDRARVVLSNDIGISADVRYANALGYNRTVPLDVCKEVTKMYILDDDE</sequence>
<evidence type="ECO:0000313" key="5">
    <source>
        <dbReference type="Proteomes" id="UP001140206"/>
    </source>
</evidence>
<keyword evidence="3" id="KW-0812">Transmembrane</keyword>
<evidence type="ECO:0000256" key="2">
    <source>
        <dbReference type="ARBA" id="ARBA00023157"/>
    </source>
</evidence>
<evidence type="ECO:0000313" key="4">
    <source>
        <dbReference type="EMBL" id="KAJ4766073.1"/>
    </source>
</evidence>
<gene>
    <name evidence="4" type="ORF">LUZ62_076448</name>
</gene>
<dbReference type="AlphaFoldDB" id="A0AAV8DIN1"/>
<organism evidence="4 5">
    <name type="scientific">Rhynchospora pubera</name>
    <dbReference type="NCBI Taxonomy" id="906938"/>
    <lineage>
        <taxon>Eukaryota</taxon>
        <taxon>Viridiplantae</taxon>
        <taxon>Streptophyta</taxon>
        <taxon>Embryophyta</taxon>
        <taxon>Tracheophyta</taxon>
        <taxon>Spermatophyta</taxon>
        <taxon>Magnoliopsida</taxon>
        <taxon>Liliopsida</taxon>
        <taxon>Poales</taxon>
        <taxon>Cyperaceae</taxon>
        <taxon>Cyperoideae</taxon>
        <taxon>Rhynchosporeae</taxon>
        <taxon>Rhynchospora</taxon>
    </lineage>
</organism>
<reference evidence="4" key="1">
    <citation type="submission" date="2022-08" db="EMBL/GenBank/DDBJ databases">
        <authorList>
            <person name="Marques A."/>
        </authorList>
    </citation>
    <scope>NUCLEOTIDE SEQUENCE</scope>
    <source>
        <strain evidence="4">RhyPub2mFocal</strain>
        <tissue evidence="4">Leaves</tissue>
    </source>
</reference>
<comment type="similarity">
    <text evidence="1">Belongs to the Ole e I family.</text>
</comment>
<proteinExistence type="inferred from homology"/>
<accession>A0AAV8DIN1</accession>
<keyword evidence="3" id="KW-1133">Transmembrane helix</keyword>
<dbReference type="PANTHER" id="PTHR31614">
    <property type="entry name" value="PROTEIN DOWNSTREAM OF FLC-RELATED"/>
    <property type="match status" value="1"/>
</dbReference>
<keyword evidence="2" id="KW-1015">Disulfide bond</keyword>
<dbReference type="EMBL" id="JAMFTS010000004">
    <property type="protein sequence ID" value="KAJ4766073.1"/>
    <property type="molecule type" value="Genomic_DNA"/>
</dbReference>
<dbReference type="InterPro" id="IPR006041">
    <property type="entry name" value="Pollen_Ole_e1_allergen"/>
</dbReference>
<dbReference type="Proteomes" id="UP001140206">
    <property type="component" value="Chromosome 4"/>
</dbReference>
<protein>
    <submittedName>
        <fullName evidence="4">Pollen Ole e 1 allergen and extensin family protein</fullName>
    </submittedName>
</protein>
<name>A0AAV8DIN1_9POAL</name>
<evidence type="ECO:0000256" key="3">
    <source>
        <dbReference type="SAM" id="Phobius"/>
    </source>
</evidence>
<keyword evidence="3" id="KW-0472">Membrane</keyword>
<dbReference type="PANTHER" id="PTHR31614:SF5">
    <property type="entry name" value="ALLERGEN-LIKE PROTEIN BRSN20"/>
    <property type="match status" value="1"/>
</dbReference>
<comment type="caution">
    <text evidence="4">The sequence shown here is derived from an EMBL/GenBank/DDBJ whole genome shotgun (WGS) entry which is preliminary data.</text>
</comment>
<keyword evidence="5" id="KW-1185">Reference proteome</keyword>
<evidence type="ECO:0000256" key="1">
    <source>
        <dbReference type="ARBA" id="ARBA00010049"/>
    </source>
</evidence>
<feature type="transmembrane region" description="Helical" evidence="3">
    <location>
        <begin position="38"/>
        <end position="59"/>
    </location>
</feature>
<dbReference type="Pfam" id="PF01190">
    <property type="entry name" value="Pollen_Ole_e_1"/>
    <property type="match status" value="1"/>
</dbReference>